<name>A0A5Q0P3Z9_9GAMM</name>
<evidence type="ECO:0000313" key="12">
    <source>
        <dbReference type="EMBL" id="QGA11333.1"/>
    </source>
</evidence>
<evidence type="ECO:0000313" key="13">
    <source>
        <dbReference type="Proteomes" id="UP000327478"/>
    </source>
</evidence>
<evidence type="ECO:0000313" key="14">
    <source>
        <dbReference type="Proteomes" id="UP000480556"/>
    </source>
</evidence>
<dbReference type="InterPro" id="IPR038257">
    <property type="entry name" value="CRISPR-assoc_Cas3_HD_sf"/>
</dbReference>
<evidence type="ECO:0000256" key="7">
    <source>
        <dbReference type="ARBA" id="ARBA00022840"/>
    </source>
</evidence>
<comment type="similarity">
    <text evidence="2">In the central section; belongs to the CRISPR-associated helicase Cas3 family.</text>
</comment>
<proteinExistence type="inferred from homology"/>
<dbReference type="InterPro" id="IPR013395">
    <property type="entry name" value="CRISPR-assoc_Cas3_yers"/>
</dbReference>
<dbReference type="Proteomes" id="UP000327478">
    <property type="component" value="Chromosome"/>
</dbReference>
<dbReference type="SUPFAM" id="SSF52540">
    <property type="entry name" value="P-loop containing nucleoside triphosphate hydrolases"/>
    <property type="match status" value="1"/>
</dbReference>
<evidence type="ECO:0000313" key="11">
    <source>
        <dbReference type="EMBL" id="MQW91111.1"/>
    </source>
</evidence>
<evidence type="ECO:0000256" key="2">
    <source>
        <dbReference type="ARBA" id="ARBA00009046"/>
    </source>
</evidence>
<dbReference type="InterPro" id="IPR027417">
    <property type="entry name" value="P-loop_NTPase"/>
</dbReference>
<dbReference type="EMBL" id="WITK01000002">
    <property type="protein sequence ID" value="MQW91111.1"/>
    <property type="molecule type" value="Genomic_DNA"/>
</dbReference>
<dbReference type="Gene3D" id="1.10.3210.30">
    <property type="match status" value="1"/>
</dbReference>
<feature type="domain" description="HD Cas3-type" evidence="10">
    <location>
        <begin position="102"/>
        <end position="294"/>
    </location>
</feature>
<dbReference type="InterPro" id="IPR006483">
    <property type="entry name" value="CRISPR-assoc_Cas3_HD"/>
</dbReference>
<evidence type="ECO:0000256" key="5">
    <source>
        <dbReference type="ARBA" id="ARBA00022801"/>
    </source>
</evidence>
<evidence type="ECO:0000259" key="10">
    <source>
        <dbReference type="PROSITE" id="PS51643"/>
    </source>
</evidence>
<feature type="coiled-coil region" evidence="9">
    <location>
        <begin position="290"/>
        <end position="317"/>
    </location>
</feature>
<keyword evidence="5" id="KW-0378">Hydrolase</keyword>
<keyword evidence="6" id="KW-0347">Helicase</keyword>
<dbReference type="Pfam" id="PF22590">
    <property type="entry name" value="Cas3-like_C_2"/>
    <property type="match status" value="1"/>
</dbReference>
<reference evidence="13 14" key="1">
    <citation type="submission" date="2019-10" db="EMBL/GenBank/DDBJ databases">
        <authorList>
            <person name="Dong K."/>
        </authorList>
    </citation>
    <scope>NUCLEOTIDE SEQUENCE [LARGE SCALE GENOMIC DNA]</scope>
    <source>
        <strain evidence="13">dk386</strain>
        <strain evidence="12">Dk386</strain>
        <strain evidence="11">Dk771</strain>
        <strain evidence="14">dk771</strain>
    </source>
</reference>
<evidence type="ECO:0000256" key="6">
    <source>
        <dbReference type="ARBA" id="ARBA00022806"/>
    </source>
</evidence>
<dbReference type="GO" id="GO:0016787">
    <property type="term" value="F:hydrolase activity"/>
    <property type="evidence" value="ECO:0007669"/>
    <property type="project" value="UniProtKB-KW"/>
</dbReference>
<dbReference type="InterPro" id="IPR048823">
    <property type="entry name" value="Cas3_I-F_Cas2"/>
</dbReference>
<comment type="similarity">
    <text evidence="1">In the N-terminal section; belongs to the CRISPR-associated nuclease Cas3-HD family.</text>
</comment>
<dbReference type="PROSITE" id="PS51643">
    <property type="entry name" value="HD_CAS3"/>
    <property type="match status" value="1"/>
</dbReference>
<evidence type="ECO:0000256" key="1">
    <source>
        <dbReference type="ARBA" id="ARBA00006847"/>
    </source>
</evidence>
<keyword evidence="7" id="KW-0067">ATP-binding</keyword>
<dbReference type="NCBIfam" id="TIGR01596">
    <property type="entry name" value="cas3_HD"/>
    <property type="match status" value="1"/>
</dbReference>
<protein>
    <submittedName>
        <fullName evidence="11">Type I-F CRISPR-associated helicase Cas3</fullName>
    </submittedName>
</protein>
<keyword evidence="3" id="KW-0479">Metal-binding</keyword>
<gene>
    <name evidence="11" type="primary">cas3f</name>
    <name evidence="12" type="ORF">GFH30_07960</name>
    <name evidence="11" type="ORF">GHJ48_01640</name>
</gene>
<dbReference type="EMBL" id="CP045650">
    <property type="protein sequence ID" value="QGA11333.1"/>
    <property type="molecule type" value="Genomic_DNA"/>
</dbReference>
<evidence type="ECO:0000256" key="8">
    <source>
        <dbReference type="ARBA" id="ARBA00023118"/>
    </source>
</evidence>
<organism evidence="11 14">
    <name type="scientific">Acinetobacter wanghuae</name>
    <dbReference type="NCBI Taxonomy" id="2662362"/>
    <lineage>
        <taxon>Bacteria</taxon>
        <taxon>Pseudomonadati</taxon>
        <taxon>Pseudomonadota</taxon>
        <taxon>Gammaproteobacteria</taxon>
        <taxon>Moraxellales</taxon>
        <taxon>Moraxellaceae</taxon>
        <taxon>Acinetobacter</taxon>
    </lineage>
</organism>
<dbReference type="Pfam" id="PF18019">
    <property type="entry name" value="Cas3_HD"/>
    <property type="match status" value="1"/>
</dbReference>
<dbReference type="GO" id="GO:0051607">
    <property type="term" value="P:defense response to virus"/>
    <property type="evidence" value="ECO:0007669"/>
    <property type="project" value="UniProtKB-KW"/>
</dbReference>
<dbReference type="NCBIfam" id="TIGR02562">
    <property type="entry name" value="cas3_yersinia"/>
    <property type="match status" value="1"/>
</dbReference>
<dbReference type="GO" id="GO:0005524">
    <property type="term" value="F:ATP binding"/>
    <property type="evidence" value="ECO:0007669"/>
    <property type="project" value="UniProtKB-KW"/>
</dbReference>
<dbReference type="GO" id="GO:0004386">
    <property type="term" value="F:helicase activity"/>
    <property type="evidence" value="ECO:0007669"/>
    <property type="project" value="UniProtKB-KW"/>
</dbReference>
<dbReference type="AlphaFoldDB" id="A0A5Q0P3Z9"/>
<sequence length="1132" mass="130751">MIVTFISQCEKKAIPRTRRVLDAFADRIGDNTWQTIITEDGLIAVKKLLRKTVTKSTAVSCHWIRGRRRSELLWIVGNRNKFNSEGVVPVNTTQKNLDQNKWENDWHYLPLIKALVAISALLHDWGKATVLFQEKLQLKNKQGVKGDPLRHEWVSCLLLNALVHSSENPKNDEAWLNLFIHQSWDEDKLKATVLKNLDKTKALDHLPPLAQLVAWLIVSHHRLPTLKSKDENTKSKDYLEDFIDEDVKSFSSLFSYIQAEWGYQNKFDEKEYQQRLKQCFEFPQGLLSQAQSWTKEIQKWSRRLLQEQENIAQVLKDGSWRVVLHHARLCLMLGDHYYSSCNADKTWKTNLSLIANTDHKTKQPKQFLDEHLVHVSKNAMRVAQSLSRLADEMEPAYDIHKLKKKSPQGFEWQDHAVKEIKQFRQKHDDDIEQGWFIVNMASTGKGKTIANAKIMQALSKDGQSLRYVLALGLRTLTLQTGDSYRKDIGLSNDELAVLIGSKAVQELHQQQHHKQNNQDENTLDEIGSESLEQLLDNELDYAEMPQADFMNVLFPQAQAERNKAFLYKPVLACTIDHIMSATETKRGGKYILPSLRLSSSDLVIDEVDDFNGQDLIAIARLIHLTAMLGRKVMISSATIPPALAEGFFNVYQQGWRLYCAFKKLKQVQTVGMWVDEFKSKTQCIDLTSDTTIQQYKNGHEAFVEIRSKALAEQVIKHKAYIIECNDLVVPKEQKQLEESLQQQYFDRIRQHIEKLHHHHHTIDEKTGKKVSFGVVRVANIPPCVALTQYLLNAEWSQNIAPRAMAYHSRQVLLLRSEQERHLDAVLKRKEKQNEQPIAFSNDVIRQHLDCSDSEHVIFILVATPVEEVGRDHDFDWAIVEPSSYRSIIQLAGRVLRHRSLEKDIEQPNIGLLQYNLKGLRGAKVAFEKPGFELNNDKFKLKTKNLSDLIDLQEEAGINAIPRIQANVPLKATEKLADLEHAVLAHSLTNYKQVGAKPLNAWLTQYWFLTALPQRFTPFRQSSANIQLFAVWKDNKLVFSEKDDFGNYIDRNGFYKIQYPELKALEQQRLWLNRNYGDILCRMAIEKVSENQHIEDEIEKLSKRYGEIMLPQYDENKTLMYSDQFGLVVQHSK</sequence>
<evidence type="ECO:0000256" key="9">
    <source>
        <dbReference type="SAM" id="Coils"/>
    </source>
</evidence>
<dbReference type="InterPro" id="IPR054712">
    <property type="entry name" value="Cas3-like_dom"/>
</dbReference>
<dbReference type="RefSeq" id="WP_153371726.1">
    <property type="nucleotide sequence ID" value="NZ_CP045650.1"/>
</dbReference>
<keyword evidence="4" id="KW-0547">Nucleotide-binding</keyword>
<evidence type="ECO:0000256" key="4">
    <source>
        <dbReference type="ARBA" id="ARBA00022741"/>
    </source>
</evidence>
<keyword evidence="8" id="KW-0051">Antiviral defense</keyword>
<keyword evidence="13" id="KW-1185">Reference proteome</keyword>
<keyword evidence="9" id="KW-0175">Coiled coil</keyword>
<evidence type="ECO:0000256" key="3">
    <source>
        <dbReference type="ARBA" id="ARBA00022723"/>
    </source>
</evidence>
<dbReference type="Pfam" id="PF21384">
    <property type="entry name" value="Cas3_I-F_Cas2"/>
    <property type="match status" value="1"/>
</dbReference>
<dbReference type="Proteomes" id="UP000480556">
    <property type="component" value="Unassembled WGS sequence"/>
</dbReference>
<dbReference type="GO" id="GO:0046872">
    <property type="term" value="F:metal ion binding"/>
    <property type="evidence" value="ECO:0007669"/>
    <property type="project" value="UniProtKB-KW"/>
</dbReference>
<accession>A0A5Q0P3Z9</accession>